<proteinExistence type="inferred from homology"/>
<evidence type="ECO:0000256" key="11">
    <source>
        <dbReference type="ARBA" id="ARBA00023242"/>
    </source>
</evidence>
<dbReference type="PRINTS" id="PR01270">
    <property type="entry name" value="HDASUPER"/>
</dbReference>
<feature type="binding site" evidence="13">
    <location>
        <position position="707"/>
    </location>
    <ligand>
        <name>Zn(2+)</name>
        <dbReference type="ChEBI" id="CHEBI:29105"/>
    </ligand>
</feature>
<reference evidence="18 19" key="1">
    <citation type="submission" date="2018-03" db="EMBL/GenBank/DDBJ databases">
        <title>Draft genome sequence of Rohu Carp (Labeo rohita).</title>
        <authorList>
            <person name="Das P."/>
            <person name="Kushwaha B."/>
            <person name="Joshi C.G."/>
            <person name="Kumar D."/>
            <person name="Nagpure N.S."/>
            <person name="Sahoo L."/>
            <person name="Das S.P."/>
            <person name="Bit A."/>
            <person name="Patnaik S."/>
            <person name="Meher P.K."/>
            <person name="Jayasankar P."/>
            <person name="Koringa P.G."/>
            <person name="Patel N.V."/>
            <person name="Hinsu A.T."/>
            <person name="Kumar R."/>
            <person name="Pandey M."/>
            <person name="Agarwal S."/>
            <person name="Srivastava S."/>
            <person name="Singh M."/>
            <person name="Iquebal M.A."/>
            <person name="Jaiswal S."/>
            <person name="Angadi U.B."/>
            <person name="Kumar N."/>
            <person name="Raza M."/>
            <person name="Shah T.M."/>
            <person name="Rai A."/>
            <person name="Jena J.K."/>
        </authorList>
    </citation>
    <scope>NUCLEOTIDE SEQUENCE [LARGE SCALE GENOMIC DNA]</scope>
    <source>
        <strain evidence="18">DASCIFA01</strain>
        <tissue evidence="18">Testis</tissue>
    </source>
</reference>
<feature type="compositionally biased region" description="Low complexity" evidence="15">
    <location>
        <begin position="321"/>
        <end position="339"/>
    </location>
</feature>
<feature type="compositionally biased region" description="Gly residues" evidence="15">
    <location>
        <begin position="66"/>
        <end position="78"/>
    </location>
</feature>
<dbReference type="Pfam" id="PF12203">
    <property type="entry name" value="HDAC4_Gln"/>
    <property type="match status" value="1"/>
</dbReference>
<evidence type="ECO:0000259" key="17">
    <source>
        <dbReference type="Pfam" id="PF12203"/>
    </source>
</evidence>
<evidence type="ECO:0000256" key="6">
    <source>
        <dbReference type="ARBA" id="ARBA00022801"/>
    </source>
</evidence>
<dbReference type="InterPro" id="IPR023696">
    <property type="entry name" value="Ureohydrolase_dom_sf"/>
</dbReference>
<feature type="region of interest" description="Disordered" evidence="15">
    <location>
        <begin position="548"/>
        <end position="620"/>
    </location>
</feature>
<evidence type="ECO:0000256" key="12">
    <source>
        <dbReference type="PIRNR" id="PIRNR037911"/>
    </source>
</evidence>
<comment type="function">
    <text evidence="12">Responsible for the deacetylation of lysine residues on the N-terminal part of the core histones (H2A, H2B, H3 and H4). Histone deacetylation gives a tag for epigenetic repression and plays an important role in transcriptional regulation, cell cycle progression and developmental events.</text>
</comment>
<dbReference type="PIRSF" id="PIRSF037911">
    <property type="entry name" value="HDAC_II_euk"/>
    <property type="match status" value="1"/>
</dbReference>
<keyword evidence="7 13" id="KW-0862">Zinc</keyword>
<comment type="caution">
    <text evidence="18">The sequence shown here is derived from an EMBL/GenBank/DDBJ whole genome shotgun (WGS) entry which is preliminary data.</text>
</comment>
<dbReference type="STRING" id="84645.A0A498MRJ9"/>
<evidence type="ECO:0000259" key="16">
    <source>
        <dbReference type="Pfam" id="PF00850"/>
    </source>
</evidence>
<dbReference type="Proteomes" id="UP000290572">
    <property type="component" value="Unassembled WGS sequence"/>
</dbReference>
<feature type="compositionally biased region" description="Acidic residues" evidence="15">
    <location>
        <begin position="611"/>
        <end position="620"/>
    </location>
</feature>
<dbReference type="GO" id="GO:0005634">
    <property type="term" value="C:nucleus"/>
    <property type="evidence" value="ECO:0007669"/>
    <property type="project" value="UniProtKB-SubCell"/>
</dbReference>
<dbReference type="SUPFAM" id="SSF52768">
    <property type="entry name" value="Arginase/deacetylase"/>
    <property type="match status" value="1"/>
</dbReference>
<keyword evidence="5 13" id="KW-0479">Metal-binding</keyword>
<dbReference type="GO" id="GO:0141221">
    <property type="term" value="F:histone deacetylase activity, hydrolytic mechanism"/>
    <property type="evidence" value="ECO:0007669"/>
    <property type="project" value="UniProtKB-EC"/>
</dbReference>
<feature type="coiled-coil region" evidence="14">
    <location>
        <begin position="148"/>
        <end position="195"/>
    </location>
</feature>
<feature type="region of interest" description="Disordered" evidence="15">
    <location>
        <begin position="23"/>
        <end position="87"/>
    </location>
</feature>
<dbReference type="PANTHER" id="PTHR45364">
    <property type="entry name" value="HISTONE DEACETYLASE 9-RELATED"/>
    <property type="match status" value="1"/>
</dbReference>
<evidence type="ECO:0000256" key="9">
    <source>
        <dbReference type="ARBA" id="ARBA00023015"/>
    </source>
</evidence>
<feature type="binding site" evidence="13">
    <location>
        <position position="709"/>
    </location>
    <ligand>
        <name>Zn(2+)</name>
        <dbReference type="ChEBI" id="CHEBI:29105"/>
    </ligand>
</feature>
<feature type="compositionally biased region" description="Basic and acidic residues" evidence="15">
    <location>
        <begin position="263"/>
        <end position="274"/>
    </location>
</feature>
<keyword evidence="11" id="KW-0539">Nucleus</keyword>
<dbReference type="Pfam" id="PF00850">
    <property type="entry name" value="Hist_deacetyl"/>
    <property type="match status" value="1"/>
</dbReference>
<feature type="compositionally biased region" description="Polar residues" evidence="15">
    <location>
        <begin position="236"/>
        <end position="247"/>
    </location>
</feature>
<evidence type="ECO:0000256" key="5">
    <source>
        <dbReference type="ARBA" id="ARBA00022723"/>
    </source>
</evidence>
<keyword evidence="9 12" id="KW-0805">Transcription regulation</keyword>
<dbReference type="InterPro" id="IPR037138">
    <property type="entry name" value="His_deacetylse_dom_sf"/>
</dbReference>
<evidence type="ECO:0000256" key="14">
    <source>
        <dbReference type="SAM" id="Coils"/>
    </source>
</evidence>
<dbReference type="EMBL" id="QBIY01012621">
    <property type="protein sequence ID" value="RXN21136.1"/>
    <property type="molecule type" value="Genomic_DNA"/>
</dbReference>
<feature type="compositionally biased region" description="Basic and acidic residues" evidence="15">
    <location>
        <begin position="574"/>
        <end position="593"/>
    </location>
</feature>
<feature type="compositionally biased region" description="Acidic residues" evidence="15">
    <location>
        <begin position="562"/>
        <end position="573"/>
    </location>
</feature>
<gene>
    <name evidence="18" type="ORF">ROHU_006968</name>
</gene>
<feature type="region of interest" description="Disordered" evidence="15">
    <location>
        <begin position="233"/>
        <end position="296"/>
    </location>
</feature>
<evidence type="ECO:0000313" key="18">
    <source>
        <dbReference type="EMBL" id="RXN21136.1"/>
    </source>
</evidence>
<name>A0A498MRJ9_LABRO</name>
<feature type="region of interest" description="Disordered" evidence="15">
    <location>
        <begin position="1013"/>
        <end position="1043"/>
    </location>
</feature>
<dbReference type="PANTHER" id="PTHR45364:SF12">
    <property type="entry name" value="HISTONE DEACETYLASE"/>
    <property type="match status" value="1"/>
</dbReference>
<evidence type="ECO:0000256" key="2">
    <source>
        <dbReference type="ARBA" id="ARBA00007738"/>
    </source>
</evidence>
<dbReference type="Gene3D" id="3.40.800.20">
    <property type="entry name" value="Histone deacetylase domain"/>
    <property type="match status" value="2"/>
</dbReference>
<keyword evidence="10 12" id="KW-0804">Transcription</keyword>
<evidence type="ECO:0000256" key="15">
    <source>
        <dbReference type="SAM" id="MobiDB-lite"/>
    </source>
</evidence>
<dbReference type="InterPro" id="IPR023801">
    <property type="entry name" value="His_deacetylse_dom"/>
</dbReference>
<feature type="domain" description="Histone deacetylase" evidence="16">
    <location>
        <begin position="796"/>
        <end position="938"/>
    </location>
</feature>
<feature type="domain" description="Histone deacetylase glutamine rich N-terminal" evidence="17">
    <location>
        <begin position="94"/>
        <end position="182"/>
    </location>
</feature>
<keyword evidence="4 12" id="KW-0678">Repressor</keyword>
<dbReference type="InterPro" id="IPR046949">
    <property type="entry name" value="HDAC4/5/7/9"/>
</dbReference>
<organism evidence="18 19">
    <name type="scientific">Labeo rohita</name>
    <name type="common">Indian major carp</name>
    <name type="synonym">Cyprinus rohita</name>
    <dbReference type="NCBI Taxonomy" id="84645"/>
    <lineage>
        <taxon>Eukaryota</taxon>
        <taxon>Metazoa</taxon>
        <taxon>Chordata</taxon>
        <taxon>Craniata</taxon>
        <taxon>Vertebrata</taxon>
        <taxon>Euteleostomi</taxon>
        <taxon>Actinopterygii</taxon>
        <taxon>Neopterygii</taxon>
        <taxon>Teleostei</taxon>
        <taxon>Ostariophysi</taxon>
        <taxon>Cypriniformes</taxon>
        <taxon>Cyprinidae</taxon>
        <taxon>Labeoninae</taxon>
        <taxon>Labeonini</taxon>
        <taxon>Labeo</taxon>
    </lineage>
</organism>
<feature type="region of interest" description="Disordered" evidence="15">
    <location>
        <begin position="431"/>
        <end position="454"/>
    </location>
</feature>
<accession>A0A498MRJ9</accession>
<dbReference type="InterPro" id="IPR024643">
    <property type="entry name" value="Hist_deacetylase_Gln_rich_N"/>
</dbReference>
<evidence type="ECO:0000256" key="13">
    <source>
        <dbReference type="PIRSR" id="PIRSR037911-2"/>
    </source>
</evidence>
<dbReference type="AlphaFoldDB" id="A0A498MRJ9"/>
<keyword evidence="19" id="KW-1185">Reference proteome</keyword>
<evidence type="ECO:0000256" key="1">
    <source>
        <dbReference type="ARBA" id="ARBA00004123"/>
    </source>
</evidence>
<dbReference type="GO" id="GO:0000122">
    <property type="term" value="P:negative regulation of transcription by RNA polymerase II"/>
    <property type="evidence" value="ECO:0007669"/>
    <property type="project" value="InterPro"/>
</dbReference>
<evidence type="ECO:0000256" key="3">
    <source>
        <dbReference type="ARBA" id="ARBA00012111"/>
    </source>
</evidence>
<keyword evidence="8 12" id="KW-0156">Chromatin regulator</keyword>
<dbReference type="InterPro" id="IPR000286">
    <property type="entry name" value="HDACs"/>
</dbReference>
<dbReference type="Gene3D" id="6.10.250.1550">
    <property type="match status" value="1"/>
</dbReference>
<evidence type="ECO:0000256" key="10">
    <source>
        <dbReference type="ARBA" id="ARBA00023163"/>
    </source>
</evidence>
<dbReference type="CDD" id="cd10164">
    <property type="entry name" value="ClassIIa_HDAC5_Gln-rich-N"/>
    <property type="match status" value="1"/>
</dbReference>
<feature type="region of interest" description="Disordered" evidence="15">
    <location>
        <begin position="321"/>
        <end position="350"/>
    </location>
</feature>
<keyword evidence="6 12" id="KW-0378">Hydrolase</keyword>
<evidence type="ECO:0000256" key="8">
    <source>
        <dbReference type="ARBA" id="ARBA00022853"/>
    </source>
</evidence>
<sequence length="1043" mass="114691">MLLKPTVPGLCAMLQTIYETESCFSSDSTSSRERPVELLSPSRSASMPGTAVDVKTLLPSGMQSPVGGGGDQGGGSGGPVDLRTDPRLGALSTVDPALREKQLQHELLLLKQQQELQKQLLFAEFQKQHEVLTRQHEVQLQEHLKQQQEILAAKRQQELEQKRKLEQQRHEEMEKQRLEQQLIMLRNKEKGKESAIASTEVKLKLQEFLLSKKEPGPGGLNHSFPQKCWGAHHASLEQSSPPQSNTPGTPPSYKLPPLLGSYEGKDDFPLRKTASEPNLKVRSRLKQKVAERRSSPLLRRKDGTVISTFKKRAIEISVSSMCSSAPGSGPSSPNSSNCAIAENGSSGSVPNIHAEQLRSLHQSLTGDGTPSPLSLYTSPSLPNISLGLPANAHITAPQKLSAQQEAERQTIQSLRQGGALTGKFISTSSLPTCLPTGAPHDPEPPSASNSHSSHSSLLQHVLLLEQARQQSALLAVPMYGQSPLVTGERVSNNMRTVNKLPRHRPLSRTQSAPLPQTPQALQHLVMQQQHQHFLEKQKHYQLNKILSKGTELPRQPPTHPEETEEELTETAEMQDERGEELDHVREGLQKESSGETTPPSERLVPLKGESTESDLEEEDDEDEAIELRECDEEGAPYGQYLDQQHVQQLNVFQASLSITGMPHRPLGRAQSSPVTSSLKGAPLNEVPIKHLFTTGLVYDTFMLKHQCICGNTNIHPEHAGRIQSVWSRLQETGLLGRCEVSAPPAGKRIRGRKATLDEIQTVHSEYHTLLYGTSPLNRQKLDSKKLLGVFSKLFVVMGFCFFNSVAITAKLLQQKLGVGKILIIDWDIHHGNGTQQAFYNDPNVLYISLHRYDDGNFFPGSGAPEEVGVGPGEGFNVNIAWTGGVEPPMGDVEYLTAFRTVVMPIANEFSPDVVLVSAGFDAVEGHQSPLGGYNVTAKCEFAVFPLPVPELDPLPLTVLQQKPCPKATASLERVIEIQSKHWTSLQRLAPTVGHSLLDAQRREKDEADTLTAMASLTVDNDQQKTSTETSRPAEEPMEEEPVL</sequence>
<comment type="similarity">
    <text evidence="2 12">Belongs to the histone deacetylase family. HD type 2 subfamily.</text>
</comment>
<comment type="subcellular location">
    <subcellularLocation>
        <location evidence="1 12">Nucleus</location>
    </subcellularLocation>
</comment>
<feature type="binding site" evidence="13">
    <location>
        <position position="715"/>
    </location>
    <ligand>
        <name>Zn(2+)</name>
        <dbReference type="ChEBI" id="CHEBI:29105"/>
    </ligand>
</feature>
<protein>
    <recommendedName>
        <fullName evidence="3 12">Histone deacetylase</fullName>
        <ecNumber evidence="3 12">3.5.1.98</ecNumber>
    </recommendedName>
</protein>
<dbReference type="GO" id="GO:0046872">
    <property type="term" value="F:metal ion binding"/>
    <property type="evidence" value="ECO:0007669"/>
    <property type="project" value="UniProtKB-KW"/>
</dbReference>
<comment type="catalytic activity">
    <reaction evidence="12">
        <text>N(6)-acetyl-L-lysyl-[histone] + H2O = L-lysyl-[histone] + acetate</text>
        <dbReference type="Rhea" id="RHEA:58196"/>
        <dbReference type="Rhea" id="RHEA-COMP:9845"/>
        <dbReference type="Rhea" id="RHEA-COMP:11338"/>
        <dbReference type="ChEBI" id="CHEBI:15377"/>
        <dbReference type="ChEBI" id="CHEBI:29969"/>
        <dbReference type="ChEBI" id="CHEBI:30089"/>
        <dbReference type="ChEBI" id="CHEBI:61930"/>
        <dbReference type="EC" id="3.5.1.98"/>
    </reaction>
</comment>
<evidence type="ECO:0000256" key="7">
    <source>
        <dbReference type="ARBA" id="ARBA00022833"/>
    </source>
</evidence>
<feature type="compositionally biased region" description="Polar residues" evidence="15">
    <location>
        <begin position="1013"/>
        <end position="1030"/>
    </location>
</feature>
<evidence type="ECO:0000256" key="4">
    <source>
        <dbReference type="ARBA" id="ARBA00022491"/>
    </source>
</evidence>
<dbReference type="EC" id="3.5.1.98" evidence="3 12"/>
<keyword evidence="14" id="KW-0175">Coiled coil</keyword>
<evidence type="ECO:0000313" key="19">
    <source>
        <dbReference type="Proteomes" id="UP000290572"/>
    </source>
</evidence>